<keyword evidence="4" id="KW-1133">Transmembrane helix</keyword>
<comment type="caution">
    <text evidence="6">The sequence shown here is derived from an EMBL/GenBank/DDBJ whole genome shotgun (WGS) entry which is preliminary data.</text>
</comment>
<proteinExistence type="predicted"/>
<dbReference type="PROSITE" id="PS50111">
    <property type="entry name" value="CHEMOTAXIS_TRANSDUC_2"/>
    <property type="match status" value="1"/>
</dbReference>
<evidence type="ECO:0000313" key="7">
    <source>
        <dbReference type="Proteomes" id="UP001546774"/>
    </source>
</evidence>
<name>A0ABV1H7E1_9FIRM</name>
<evidence type="ECO:0000256" key="4">
    <source>
        <dbReference type="SAM" id="Phobius"/>
    </source>
</evidence>
<sequence length="705" mass="77543">MENYNEAFFRAKTNKRASITWVLLLIVACIYYGIKVGTGTLTPGYYAAFAIAGWAVYIVGQALLFIKGMDFKPYKWIVGLGYLAFYSVIAWTALDQISYVFILPLISILILYKDPKFIRTMMWITLFVLISSNAYKGLAKGMMDYMASPECALQLVIVIGCYVCTNMAIKHLVESDGALTQSIKSNLERVVRTVEQVKDASNAVVDGVTVVRELADENRTGANDVMKDMQNLDANNGVLNEKTLSSMEMTKVIDTQVKGVADLMEQVVDLIGASVEHANVSAGELVEVVETTNKMADLSKQVEQILEDFKKEFENVKEETSTIEGITSKTNLLALNASIEAARAGEAGKGFAVVANEIRNLSSGTQASSNSIMEALSHLEETSQKMLESIAETIELIQVNIEKVSNVNVSVTNITQDATSLGENIKVVDSAVKEVESSNRTLTENMNQVGEVMEVMTQSISGAELTTKTMLSKYEASAKSAMDIEGVVGKLMRELGVGGFMGVQDIKQGMKISIAFGDAGGKKDEYLGEVVDCIDKDIFVTLDSKSGQAVDKRDRNAFCRLNIVVDNVLYCWEHVAVQYSRHGEKGQFKLSIETNPQVFNRRKYPRMPLDNRCTIRISGQDTAYDGKMVNISANGFAFSVNDSVFERAKGKNVTLDVQGFDVLGDKPLEGCVIRCSNNDGEYIIGCRMPEDSEAIKDYVSKNYCE</sequence>
<feature type="transmembrane region" description="Helical" evidence="4">
    <location>
        <begin position="117"/>
        <end position="139"/>
    </location>
</feature>
<keyword evidence="1 2" id="KW-0807">Transducer</keyword>
<organism evidence="6 7">
    <name type="scientific">Lachnospira intestinalis</name>
    <dbReference type="NCBI Taxonomy" id="3133158"/>
    <lineage>
        <taxon>Bacteria</taxon>
        <taxon>Bacillati</taxon>
        <taxon>Bacillota</taxon>
        <taxon>Clostridia</taxon>
        <taxon>Lachnospirales</taxon>
        <taxon>Lachnospiraceae</taxon>
        <taxon>Lachnospira</taxon>
    </lineage>
</organism>
<feature type="coiled-coil region" evidence="3">
    <location>
        <begin position="288"/>
        <end position="319"/>
    </location>
</feature>
<feature type="transmembrane region" description="Helical" evidence="4">
    <location>
        <begin position="151"/>
        <end position="169"/>
    </location>
</feature>
<gene>
    <name evidence="6" type="ORF">WMO37_11500</name>
</gene>
<feature type="transmembrane region" description="Helical" evidence="4">
    <location>
        <begin position="46"/>
        <end position="66"/>
    </location>
</feature>
<evidence type="ECO:0000256" key="3">
    <source>
        <dbReference type="SAM" id="Coils"/>
    </source>
</evidence>
<dbReference type="SUPFAM" id="SSF58104">
    <property type="entry name" value="Methyl-accepting chemotaxis protein (MCP) signaling domain"/>
    <property type="match status" value="1"/>
</dbReference>
<keyword evidence="4" id="KW-0812">Transmembrane</keyword>
<dbReference type="Pfam" id="PF00015">
    <property type="entry name" value="MCPsignal"/>
    <property type="match status" value="1"/>
</dbReference>
<evidence type="ECO:0000256" key="1">
    <source>
        <dbReference type="ARBA" id="ARBA00023224"/>
    </source>
</evidence>
<dbReference type="Proteomes" id="UP001546774">
    <property type="component" value="Unassembled WGS sequence"/>
</dbReference>
<dbReference type="PANTHER" id="PTHR32089:SF112">
    <property type="entry name" value="LYSOZYME-LIKE PROTEIN-RELATED"/>
    <property type="match status" value="1"/>
</dbReference>
<dbReference type="EMBL" id="JBBMFS010000010">
    <property type="protein sequence ID" value="MEQ2555624.1"/>
    <property type="molecule type" value="Genomic_DNA"/>
</dbReference>
<dbReference type="SMART" id="SM00283">
    <property type="entry name" value="MA"/>
    <property type="match status" value="1"/>
</dbReference>
<evidence type="ECO:0000259" key="5">
    <source>
        <dbReference type="PROSITE" id="PS50111"/>
    </source>
</evidence>
<dbReference type="SUPFAM" id="SSF141371">
    <property type="entry name" value="PilZ domain-like"/>
    <property type="match status" value="1"/>
</dbReference>
<keyword evidence="3" id="KW-0175">Coiled coil</keyword>
<dbReference type="PANTHER" id="PTHR32089">
    <property type="entry name" value="METHYL-ACCEPTING CHEMOTAXIS PROTEIN MCPB"/>
    <property type="match status" value="1"/>
</dbReference>
<evidence type="ECO:0000256" key="2">
    <source>
        <dbReference type="PROSITE-ProRule" id="PRU00284"/>
    </source>
</evidence>
<reference evidence="6" key="1">
    <citation type="submission" date="2024-03" db="EMBL/GenBank/DDBJ databases">
        <title>Human intestinal bacterial collection.</title>
        <authorList>
            <person name="Pauvert C."/>
            <person name="Hitch T.C.A."/>
            <person name="Clavel T."/>
        </authorList>
    </citation>
    <scope>NUCLEOTIDE SEQUENCE [LARGE SCALE GENOMIC DNA]</scope>
    <source>
        <strain evidence="6">CLA-AA-H89B</strain>
    </source>
</reference>
<dbReference type="InterPro" id="IPR004089">
    <property type="entry name" value="MCPsignal_dom"/>
</dbReference>
<feature type="domain" description="Methyl-accepting transducer" evidence="5">
    <location>
        <begin position="214"/>
        <end position="450"/>
    </location>
</feature>
<evidence type="ECO:0000313" key="6">
    <source>
        <dbReference type="EMBL" id="MEQ2555624.1"/>
    </source>
</evidence>
<dbReference type="InterPro" id="IPR009875">
    <property type="entry name" value="PilZ_domain"/>
</dbReference>
<feature type="transmembrane region" description="Helical" evidence="4">
    <location>
        <begin position="78"/>
        <end position="111"/>
    </location>
</feature>
<keyword evidence="7" id="KW-1185">Reference proteome</keyword>
<protein>
    <submittedName>
        <fullName evidence="6">Methyl-accepting chemotaxis protein</fullName>
    </submittedName>
</protein>
<accession>A0ABV1H7E1</accession>
<dbReference type="Gene3D" id="2.40.10.220">
    <property type="entry name" value="predicted glycosyltransferase like domains"/>
    <property type="match status" value="1"/>
</dbReference>
<keyword evidence="4" id="KW-0472">Membrane</keyword>
<dbReference type="Pfam" id="PF07238">
    <property type="entry name" value="PilZ"/>
    <property type="match status" value="1"/>
</dbReference>
<dbReference type="Gene3D" id="1.10.287.950">
    <property type="entry name" value="Methyl-accepting chemotaxis protein"/>
    <property type="match status" value="1"/>
</dbReference>
<feature type="transmembrane region" description="Helical" evidence="4">
    <location>
        <begin position="17"/>
        <end position="34"/>
    </location>
</feature>